<evidence type="ECO:0000313" key="2">
    <source>
        <dbReference type="Proteomes" id="UP001299235"/>
    </source>
</evidence>
<dbReference type="Proteomes" id="UP001299235">
    <property type="component" value="Unassembled WGS sequence"/>
</dbReference>
<sequence>MYQFPGNEGYKKLLKNLIDVIKEDHAKLGFRKEKIRLYYPLSSLNHFFGTSDDADQMQERLNHLPVVITEKLGEVAATHKAERFCFHIPEEGSEYVHNNMKENEFIKSLIELLQKHGCKMDDILNLFHKYSDNIITENMDNGEFDILIRFEDKPDDPYYYCFKDEGCHIIYHRFLKEDYEDFGF</sequence>
<protein>
    <submittedName>
        <fullName evidence="1">DUF3877 family protein</fullName>
    </submittedName>
</protein>
<dbReference type="EMBL" id="JAJEQE010000066">
    <property type="protein sequence ID" value="MCC2150274.1"/>
    <property type="molecule type" value="Genomic_DNA"/>
</dbReference>
<evidence type="ECO:0000313" key="1">
    <source>
        <dbReference type="EMBL" id="MCC2150274.1"/>
    </source>
</evidence>
<name>A0ABS8F1M6_9FIRM</name>
<reference evidence="1 2" key="1">
    <citation type="submission" date="2021-10" db="EMBL/GenBank/DDBJ databases">
        <title>Anaerobic single-cell dispensing facilitates the cultivation of human gut bacteria.</title>
        <authorList>
            <person name="Afrizal A."/>
        </authorList>
    </citation>
    <scope>NUCLEOTIDE SEQUENCE [LARGE SCALE GENOMIC DNA]</scope>
    <source>
        <strain evidence="1 2">CLA-AA-H246</strain>
    </source>
</reference>
<comment type="caution">
    <text evidence="1">The sequence shown here is derived from an EMBL/GenBank/DDBJ whole genome shotgun (WGS) entry which is preliminary data.</text>
</comment>
<gene>
    <name evidence="1" type="ORF">LKD42_13665</name>
</gene>
<dbReference type="RefSeq" id="WP_173898670.1">
    <property type="nucleotide sequence ID" value="NZ_JAJEQE010000066.1"/>
</dbReference>
<proteinExistence type="predicted"/>
<dbReference type="InterPro" id="IPR024539">
    <property type="entry name" value="DUF3877"/>
</dbReference>
<organism evidence="1 2">
    <name type="scientific">Hominisplanchenecus faecis</name>
    <dbReference type="NCBI Taxonomy" id="2885351"/>
    <lineage>
        <taxon>Bacteria</taxon>
        <taxon>Bacillati</taxon>
        <taxon>Bacillota</taxon>
        <taxon>Clostridia</taxon>
        <taxon>Lachnospirales</taxon>
        <taxon>Lachnospiraceae</taxon>
        <taxon>Hominisplanchenecus</taxon>
    </lineage>
</organism>
<keyword evidence="2" id="KW-1185">Reference proteome</keyword>
<dbReference type="Pfam" id="PF12993">
    <property type="entry name" value="DUF3877"/>
    <property type="match status" value="1"/>
</dbReference>
<accession>A0ABS8F1M6</accession>